<dbReference type="PROSITE" id="PS00108">
    <property type="entry name" value="PROTEIN_KINASE_ST"/>
    <property type="match status" value="1"/>
</dbReference>
<dbReference type="PANTHER" id="PTHR48015:SF42">
    <property type="entry name" value="SERINE_THREONINE-PROTEIN KINASE MIG-15-LIKE"/>
    <property type="match status" value="1"/>
</dbReference>
<feature type="compositionally biased region" description="Acidic residues" evidence="1">
    <location>
        <begin position="192"/>
        <end position="209"/>
    </location>
</feature>
<dbReference type="Proteomes" id="UP000186698">
    <property type="component" value="Chromosome 2L"/>
</dbReference>
<evidence type="ECO:0000256" key="1">
    <source>
        <dbReference type="SAM" id="MobiDB-lite"/>
    </source>
</evidence>
<feature type="compositionally biased region" description="Polar residues" evidence="1">
    <location>
        <begin position="504"/>
        <end position="517"/>
    </location>
</feature>
<evidence type="ECO:0000259" key="2">
    <source>
        <dbReference type="PROSITE" id="PS50011"/>
    </source>
</evidence>
<dbReference type="GO" id="GO:0004674">
    <property type="term" value="F:protein serine/threonine kinase activity"/>
    <property type="evidence" value="ECO:0000318"/>
    <property type="project" value="GO_Central"/>
</dbReference>
<organism evidence="3 4">
    <name type="scientific">Xenopus laevis</name>
    <name type="common">African clawed frog</name>
    <dbReference type="NCBI Taxonomy" id="8355"/>
    <lineage>
        <taxon>Eukaryota</taxon>
        <taxon>Metazoa</taxon>
        <taxon>Chordata</taxon>
        <taxon>Craniata</taxon>
        <taxon>Vertebrata</taxon>
        <taxon>Euteleostomi</taxon>
        <taxon>Amphibia</taxon>
        <taxon>Batrachia</taxon>
        <taxon>Anura</taxon>
        <taxon>Pipoidea</taxon>
        <taxon>Pipidae</taxon>
        <taxon>Xenopodinae</taxon>
        <taxon>Xenopus</taxon>
        <taxon>Xenopus</taxon>
    </lineage>
</organism>
<feature type="compositionally biased region" description="Acidic residues" evidence="1">
    <location>
        <begin position="249"/>
        <end position="265"/>
    </location>
</feature>
<feature type="compositionally biased region" description="Acidic residues" evidence="1">
    <location>
        <begin position="732"/>
        <end position="749"/>
    </location>
</feature>
<dbReference type="InterPro" id="IPR008271">
    <property type="entry name" value="Ser/Thr_kinase_AS"/>
</dbReference>
<dbReference type="GO" id="GO:0000165">
    <property type="term" value="P:MAPK cascade"/>
    <property type="evidence" value="ECO:0000318"/>
    <property type="project" value="GO_Central"/>
</dbReference>
<dbReference type="InterPro" id="IPR011009">
    <property type="entry name" value="Kinase-like_dom_sf"/>
</dbReference>
<dbReference type="GeneID" id="121399761"/>
<feature type="compositionally biased region" description="Acidic residues" evidence="1">
    <location>
        <begin position="476"/>
        <end position="493"/>
    </location>
</feature>
<evidence type="ECO:0000313" key="4">
    <source>
        <dbReference type="RefSeq" id="XP_041437257.1"/>
    </source>
</evidence>
<feature type="compositionally biased region" description="Polar residues" evidence="1">
    <location>
        <begin position="305"/>
        <end position="318"/>
    </location>
</feature>
<dbReference type="PANTHER" id="PTHR48015">
    <property type="entry name" value="SERINE/THREONINE-PROTEIN KINASE TAO"/>
    <property type="match status" value="1"/>
</dbReference>
<feature type="compositionally biased region" description="Acidic residues" evidence="1">
    <location>
        <begin position="561"/>
        <end position="587"/>
    </location>
</feature>
<reference evidence="4" key="1">
    <citation type="submission" date="2025-08" db="UniProtKB">
        <authorList>
            <consortium name="RefSeq"/>
        </authorList>
    </citation>
    <scope>IDENTIFICATION</scope>
    <source>
        <strain evidence="4">J_2021</strain>
        <tissue evidence="4">Erythrocytes</tissue>
    </source>
</reference>
<feature type="compositionally biased region" description="Acidic residues" evidence="1">
    <location>
        <begin position="675"/>
        <end position="692"/>
    </location>
</feature>
<feature type="compositionally biased region" description="Polar residues" evidence="1">
    <location>
        <begin position="220"/>
        <end position="247"/>
    </location>
</feature>
<feature type="compositionally biased region" description="Acidic residues" evidence="1">
    <location>
        <begin position="78"/>
        <end position="95"/>
    </location>
</feature>
<feature type="compositionally biased region" description="Polar residues" evidence="1">
    <location>
        <begin position="589"/>
        <end position="616"/>
    </location>
</feature>
<dbReference type="InterPro" id="IPR000719">
    <property type="entry name" value="Prot_kinase_dom"/>
</dbReference>
<feature type="region of interest" description="Disordered" evidence="1">
    <location>
        <begin position="50"/>
        <end position="772"/>
    </location>
</feature>
<dbReference type="OrthoDB" id="8693905at2759"/>
<protein>
    <submittedName>
        <fullName evidence="4">Serine/threonine-protein kinase pakA-like</fullName>
    </submittedName>
</protein>
<dbReference type="GO" id="GO:0005524">
    <property type="term" value="F:ATP binding"/>
    <property type="evidence" value="ECO:0007669"/>
    <property type="project" value="InterPro"/>
</dbReference>
<dbReference type="Pfam" id="PF00069">
    <property type="entry name" value="Pkinase"/>
    <property type="match status" value="1"/>
</dbReference>
<feature type="compositionally biased region" description="Acidic residues" evidence="1">
    <location>
        <begin position="419"/>
        <end position="436"/>
    </location>
</feature>
<dbReference type="KEGG" id="xla:121399761"/>
<feature type="compositionally biased region" description="Acidic residues" evidence="1">
    <location>
        <begin position="135"/>
        <end position="161"/>
    </location>
</feature>
<proteinExistence type="predicted"/>
<dbReference type="SMART" id="SM00220">
    <property type="entry name" value="S_TKc"/>
    <property type="match status" value="1"/>
</dbReference>
<name>A0A8J1M6D9_XENLA</name>
<keyword evidence="3" id="KW-1185">Reference proteome</keyword>
<feature type="compositionally biased region" description="Polar residues" evidence="1">
    <location>
        <begin position="390"/>
        <end position="417"/>
    </location>
</feature>
<feature type="compositionally biased region" description="Polar residues" evidence="1">
    <location>
        <begin position="163"/>
        <end position="190"/>
    </location>
</feature>
<sequence>MLGFLKKSIKSTESLDQNEIVVAQTQEEEEPTESFCLVQPIEIGQVISQETTETSGVTSCQEEPVQEEQTGTNNCQESPEEEDLGNEEEPEESAQEEQVIEHEGENSINSPQPPTQSINFLHCQESSGTNNCQESPEEEDLGNEEEPEESAQEEQVIELEGENSINSPQPPTQSINFLHCQESSGTNTSQESPEEEDLGNEEEPEESAQEEQVIEHEGENSINSPQPPTQSINFLHCQESSGTNTCQEIPEEEDLGNEEEPEESAQESSGTNNCQESPEEEDLGNEEEPEESAQEEQVIEHEGENSINSPQPPTQSINFLHCQESFGNNNCQESPEEEDLGKEEEPEESAQESSGTNNCQESPEEEDLGNEEEPEESAQEEQVIEHEGENSINSPQSPTQSINFLHCQESSGTNNCQESPEEEDLGNEEEPEESAQEEQVIEHEGENSINSPQPPTQSINFLHCQESSGTNNCQESPEEEDLGNEEEPEESAQEEQVIEHEGENSINSPQPPTQSINFLHCQESFGNNNCQESPEEEDLGKEEEPEESAQESSGTNNCQEIPEEEDLGNEEEPEESAQEEQVIELEGENSINSPQSPTQSINFLHCQESSGTNTSQESPEEEDLGNEEEPEESAQEEQVIEHEGENSINSPQPPTQSINFLHCQESSGTNTSQESPEEEDLGNEEEPEESAQEEQVIEHEGENSINSPQPPTQSINFLHCQESSGTNNCQESPEEEDLGNEEEPEESAQEEQVIEHEGENSINSPQPPTQSINFLHCQEENKTPLSKILPKTEKHLKIGRVIGEGPFCRVHLGWHIDLQKEVAIKIINDPENEKYQEEELEILRKVTGHRNVIKFYGAFYHRAPRRSTPNKGLSISMELCTGGTIRDLMSGRKNNSLGEKWTAYICKEVIKGLCHLETVEVIHHDIKPINLMLTSSGNVKIGDFSCATMGRKSSSTEGTLTYMAPEALACMRKKNLDYDHKADIWSLGVSALEMVEGYLPYGQLSKHQLMNQILFGPALRPTWDKWSEEFNFFIQECVQKNPAKRPSARQLLHHPFISNLCDEAAVKRSIAKQLQRGWKN</sequence>
<evidence type="ECO:0000313" key="3">
    <source>
        <dbReference type="Proteomes" id="UP000186698"/>
    </source>
</evidence>
<dbReference type="GO" id="GO:0005737">
    <property type="term" value="C:cytoplasm"/>
    <property type="evidence" value="ECO:0000318"/>
    <property type="project" value="GO_Central"/>
</dbReference>
<feature type="compositionally biased region" description="Polar residues" evidence="1">
    <location>
        <begin position="106"/>
        <end position="133"/>
    </location>
</feature>
<feature type="compositionally biased region" description="Polar residues" evidence="1">
    <location>
        <begin position="50"/>
        <end position="76"/>
    </location>
</feature>
<dbReference type="AlphaFoldDB" id="A0A8J1M6D9"/>
<feature type="compositionally biased region" description="Acidic residues" evidence="1">
    <location>
        <begin position="362"/>
        <end position="379"/>
    </location>
</feature>
<feature type="compositionally biased region" description="Polar residues" evidence="1">
    <location>
        <begin position="760"/>
        <end position="772"/>
    </location>
</feature>
<feature type="compositionally biased region" description="Acidic residues" evidence="1">
    <location>
        <begin position="334"/>
        <end position="350"/>
    </location>
</feature>
<feature type="compositionally biased region" description="Polar residues" evidence="1">
    <location>
        <begin position="703"/>
        <end position="730"/>
    </location>
</feature>
<dbReference type="Gene3D" id="1.10.510.10">
    <property type="entry name" value="Transferase(Phosphotransferase) domain 1"/>
    <property type="match status" value="1"/>
</dbReference>
<dbReference type="PROSITE" id="PS50011">
    <property type="entry name" value="PROTEIN_KINASE_DOM"/>
    <property type="match status" value="1"/>
</dbReference>
<accession>A0A8J1M6D9</accession>
<feature type="compositionally biased region" description="Acidic residues" evidence="1">
    <location>
        <begin position="618"/>
        <end position="635"/>
    </location>
</feature>
<dbReference type="InterPro" id="IPR050285">
    <property type="entry name" value="STE20_Ser/Thr_kinase"/>
</dbReference>
<dbReference type="RefSeq" id="XP_041437257.1">
    <property type="nucleotide sequence ID" value="XM_041581323.1"/>
</dbReference>
<gene>
    <name evidence="4" type="primary">LOC121399761</name>
</gene>
<feature type="compositionally biased region" description="Polar residues" evidence="1">
    <location>
        <begin position="646"/>
        <end position="673"/>
    </location>
</feature>
<dbReference type="GO" id="GO:0048812">
    <property type="term" value="P:neuron projection morphogenesis"/>
    <property type="evidence" value="ECO:0000318"/>
    <property type="project" value="GO_Central"/>
</dbReference>
<dbReference type="SUPFAM" id="SSF56112">
    <property type="entry name" value="Protein kinase-like (PK-like)"/>
    <property type="match status" value="1"/>
</dbReference>
<feature type="compositionally biased region" description="Acidic residues" evidence="1">
    <location>
        <begin position="277"/>
        <end position="294"/>
    </location>
</feature>
<dbReference type="GO" id="GO:0043408">
    <property type="term" value="P:regulation of MAPK cascade"/>
    <property type="evidence" value="ECO:0000318"/>
    <property type="project" value="GO_Central"/>
</dbReference>
<feature type="compositionally biased region" description="Polar residues" evidence="1">
    <location>
        <begin position="447"/>
        <end position="474"/>
    </location>
</feature>
<feature type="domain" description="Protein kinase" evidence="2">
    <location>
        <begin position="796"/>
        <end position="1057"/>
    </location>
</feature>
<dbReference type="FunFam" id="1.10.510.10:FF:000906">
    <property type="entry name" value="Spectrin, beta, non-erythrocytic 1"/>
    <property type="match status" value="1"/>
</dbReference>
<feature type="compositionally biased region" description="Acidic residues" evidence="1">
    <location>
        <begin position="533"/>
        <end position="549"/>
    </location>
</feature>